<protein>
    <submittedName>
        <fullName evidence="2">Uncharacterized protein</fullName>
    </submittedName>
</protein>
<gene>
    <name evidence="2" type="ORF">KDI_21420</name>
</gene>
<proteinExistence type="predicted"/>
<reference evidence="2 3" key="1">
    <citation type="submission" date="2019-01" db="EMBL/GenBank/DDBJ databases">
        <title>Draft genome sequence of Dictyobacter sp. Uno17.</title>
        <authorList>
            <person name="Wang C.M."/>
            <person name="Zheng Y."/>
            <person name="Sakai Y."/>
            <person name="Abe K."/>
            <person name="Yokota A."/>
            <person name="Yabe S."/>
        </authorList>
    </citation>
    <scope>NUCLEOTIDE SEQUENCE [LARGE SCALE GENOMIC DNA]</scope>
    <source>
        <strain evidence="2 3">Uno17</strain>
    </source>
</reference>
<evidence type="ECO:0000313" key="3">
    <source>
        <dbReference type="Proteomes" id="UP000322530"/>
    </source>
</evidence>
<evidence type="ECO:0000256" key="1">
    <source>
        <dbReference type="SAM" id="MobiDB-lite"/>
    </source>
</evidence>
<keyword evidence="3" id="KW-1185">Reference proteome</keyword>
<feature type="compositionally biased region" description="Polar residues" evidence="1">
    <location>
        <begin position="31"/>
        <end position="49"/>
    </location>
</feature>
<comment type="caution">
    <text evidence="2">The sequence shown here is derived from an EMBL/GenBank/DDBJ whole genome shotgun (WGS) entry which is preliminary data.</text>
</comment>
<name>A0A5A5TB01_9CHLR</name>
<accession>A0A5A5TB01</accession>
<sequence>MNSGSHIRELASESIENRSMLEAPADMGNSEFYQVNSSDNPATSTQDESQTTRERGTLVKEKETLQALTTFTEIRQKISLKEHAQELRAKVNLSDYTNKKREKTTSLREKDAMLKEQALLQKAERKLHQRVEHLRDDARAYRAAEMIVRDYINGQATPDIDTLQQSINDSLADEKNKIKMSLETQNTLRQAGQDLSLMDNTKAMLQLRLMSQEVNPENARKVQEEASKQAQEHDGLYQNLKEAKEQSNVPRYLRTEYEKEMESHHKDSALAQEIKRTAQTIAEGDLLPTEEIQDLLMRIDGHRATKQDIFNQNYENQQSYNLYTTGNEHGQAKQKYDFLQRANDMITRIQEGQAEVDQVSALLPDLEQARSTIERETNQVNEEYNAVRARTGQPNTHYKITALDQKIADIDTSLANDDQERDRIIDSYKDMKNLFAQKIRAYQQKIDEIDTQLQTQDSQQLEEQ</sequence>
<dbReference type="AlphaFoldDB" id="A0A5A5TB01"/>
<feature type="region of interest" description="Disordered" evidence="1">
    <location>
        <begin position="1"/>
        <end position="58"/>
    </location>
</feature>
<dbReference type="Proteomes" id="UP000322530">
    <property type="component" value="Unassembled WGS sequence"/>
</dbReference>
<feature type="compositionally biased region" description="Basic and acidic residues" evidence="1">
    <location>
        <begin position="1"/>
        <end position="11"/>
    </location>
</feature>
<dbReference type="RefSeq" id="WP_149401565.1">
    <property type="nucleotide sequence ID" value="NZ_BIXY01000027.1"/>
</dbReference>
<organism evidence="2 3">
    <name type="scientific">Dictyobacter arantiisoli</name>
    <dbReference type="NCBI Taxonomy" id="2014874"/>
    <lineage>
        <taxon>Bacteria</taxon>
        <taxon>Bacillati</taxon>
        <taxon>Chloroflexota</taxon>
        <taxon>Ktedonobacteria</taxon>
        <taxon>Ktedonobacterales</taxon>
        <taxon>Dictyobacteraceae</taxon>
        <taxon>Dictyobacter</taxon>
    </lineage>
</organism>
<dbReference type="EMBL" id="BIXY01000027">
    <property type="protein sequence ID" value="GCF08578.1"/>
    <property type="molecule type" value="Genomic_DNA"/>
</dbReference>
<evidence type="ECO:0000313" key="2">
    <source>
        <dbReference type="EMBL" id="GCF08578.1"/>
    </source>
</evidence>